<keyword evidence="1" id="KW-0067">ATP-binding</keyword>
<feature type="region of interest" description="Disordered" evidence="2">
    <location>
        <begin position="166"/>
        <end position="186"/>
    </location>
</feature>
<dbReference type="PANTHER" id="PTHR47642">
    <property type="entry name" value="ATP-DEPENDENT DNA HELICASE"/>
    <property type="match status" value="1"/>
</dbReference>
<evidence type="ECO:0000259" key="3">
    <source>
        <dbReference type="Pfam" id="PF05970"/>
    </source>
</evidence>
<dbReference type="GO" id="GO:0016787">
    <property type="term" value="F:hydrolase activity"/>
    <property type="evidence" value="ECO:0007669"/>
    <property type="project" value="UniProtKB-KW"/>
</dbReference>
<keyword evidence="1" id="KW-0378">Hydrolase</keyword>
<dbReference type="GO" id="GO:0043139">
    <property type="term" value="F:5'-3' DNA helicase activity"/>
    <property type="evidence" value="ECO:0007669"/>
    <property type="project" value="UniProtKB-EC"/>
</dbReference>
<dbReference type="EMBL" id="GBYB01012603">
    <property type="protein sequence ID" value="JAG82370.1"/>
    <property type="molecule type" value="Transcribed_RNA"/>
</dbReference>
<feature type="compositionally biased region" description="Basic residues" evidence="2">
    <location>
        <begin position="17"/>
        <end position="30"/>
    </location>
</feature>
<dbReference type="GO" id="GO:0006281">
    <property type="term" value="P:DNA repair"/>
    <property type="evidence" value="ECO:0007669"/>
    <property type="project" value="UniProtKB-KW"/>
</dbReference>
<dbReference type="Gene3D" id="3.40.50.300">
    <property type="entry name" value="P-loop containing nucleotide triphosphate hydrolases"/>
    <property type="match status" value="1"/>
</dbReference>
<dbReference type="InterPro" id="IPR010285">
    <property type="entry name" value="DNA_helicase_pif1-like_DEAD"/>
</dbReference>
<keyword evidence="1" id="KW-0233">DNA recombination</keyword>
<dbReference type="PANTHER" id="PTHR47642:SF5">
    <property type="entry name" value="ATP-DEPENDENT DNA HELICASE"/>
    <property type="match status" value="1"/>
</dbReference>
<evidence type="ECO:0000313" key="5">
    <source>
        <dbReference type="EMBL" id="JAG82370.1"/>
    </source>
</evidence>
<comment type="cofactor">
    <cofactor evidence="1">
        <name>Mg(2+)</name>
        <dbReference type="ChEBI" id="CHEBI:18420"/>
    </cofactor>
</comment>
<organism evidence="5">
    <name type="scientific">Fopius arisanus</name>
    <dbReference type="NCBI Taxonomy" id="64838"/>
    <lineage>
        <taxon>Eukaryota</taxon>
        <taxon>Metazoa</taxon>
        <taxon>Ecdysozoa</taxon>
        <taxon>Arthropoda</taxon>
        <taxon>Hexapoda</taxon>
        <taxon>Insecta</taxon>
        <taxon>Pterygota</taxon>
        <taxon>Neoptera</taxon>
        <taxon>Endopterygota</taxon>
        <taxon>Hymenoptera</taxon>
        <taxon>Apocrita</taxon>
        <taxon>Ichneumonoidea</taxon>
        <taxon>Braconidae</taxon>
        <taxon>Opiinae</taxon>
        <taxon>Fopius</taxon>
    </lineage>
</organism>
<sequence>MKMAKSSTQRAREYRARVRARKPANAKKKPLTSTERSRSHRARREMKKAIEMNCIFIPENREMKQEPMDEESPGPSTRNSTKLSRRNIKTAASTSKGSEKRLKKNAKCKISSPKCFYCGRLWFHNDEDNGDTQGRLLRSLLQRQKRKDNIVCSTCRQSSSRRVNSVTVTPSELISPEDPGIDDQLNVHSDPFTSVPGEMSFEDSKDHIQKLEEISDEASWELYSPEISSEDNKEEVQKLIAEQSLVNPLFIEDNKDGVRKLIATGFPSDDLQVSSHHTPDIDTDDQLMPSDNLNCRNFILQKPEEISNEIANGILHTVVAMEYSDNELSIPSESSLNRRMNSISPDSPEMDYHKEEFPDSFPCISSEITFEDNKDELRRLIAEQSLPTPLFSEDNNNGMKTPSENPLKRLTIDKSHTIIETPETLCQNLQFHELMELANDYQKILLMQVVCSLMSGNRTPFEIFFTCSVKSGRTFVLRLLIEIYNRYKNASGHCNVYSTCVSTGKPTATINDTKAVHLALKISLPTILSLSDQVAQQYRTLFQFVQVIVIDEVSIVCLELLAQIEARMKEATGNFEKAFGGMDVVLVGDLWQLPTGSTDQDKRKPGSSLYSGLRFYELHKVFQKANSIFLSAVMKVGCGAGLNQIELDFLESRVFTREEAERFSRLAFRLFPDDDYFVVYQYNDMHSRHILYSMLSRAVGINRVYVIATDEVNPFRYEIGNSVSSRSFRGISLDRAVMMHQPLLEFLWKWRLKVDCRSLKQRNCLGVNGIVQRTAIFLLGEKTLNDKEMKEKLDIPNFDCVVRFKDPLEGDPRAFVSQRVDGVSVVTGYMDISLLRVRALSVNSSEVGEICITECILDNGQTILNALVYITPGQTADGVSRFLHRTLGSLEGGDDGGGDVSTLPMILSGKFNLDFSRNDTRSIIDFLECEFSLAWSGDMVSSARAPDAVFSRNLNELQSRLFVSYYSCEQSYDTYVNYVPMEISE</sequence>
<dbReference type="GO" id="GO:0006310">
    <property type="term" value="P:DNA recombination"/>
    <property type="evidence" value="ECO:0007669"/>
    <property type="project" value="UniProtKB-KW"/>
</dbReference>
<reference evidence="5" key="1">
    <citation type="submission" date="2015-01" db="EMBL/GenBank/DDBJ databases">
        <title>Transcriptome Assembly of Fopius arisanus.</title>
        <authorList>
            <person name="Geib S."/>
        </authorList>
    </citation>
    <scope>NUCLEOTIDE SEQUENCE</scope>
</reference>
<evidence type="ECO:0000313" key="4">
    <source>
        <dbReference type="EMBL" id="JAG82369.1"/>
    </source>
</evidence>
<dbReference type="InterPro" id="IPR051055">
    <property type="entry name" value="PIF1_helicase"/>
</dbReference>
<dbReference type="AlphaFoldDB" id="A0A0C9QDU9"/>
<feature type="region of interest" description="Disordered" evidence="2">
    <location>
        <begin position="1"/>
        <end position="101"/>
    </location>
</feature>
<dbReference type="GO" id="GO:0000723">
    <property type="term" value="P:telomere maintenance"/>
    <property type="evidence" value="ECO:0007669"/>
    <property type="project" value="InterPro"/>
</dbReference>
<comment type="catalytic activity">
    <reaction evidence="1">
        <text>ATP + H2O = ADP + phosphate + H(+)</text>
        <dbReference type="Rhea" id="RHEA:13065"/>
        <dbReference type="ChEBI" id="CHEBI:15377"/>
        <dbReference type="ChEBI" id="CHEBI:15378"/>
        <dbReference type="ChEBI" id="CHEBI:30616"/>
        <dbReference type="ChEBI" id="CHEBI:43474"/>
        <dbReference type="ChEBI" id="CHEBI:456216"/>
        <dbReference type="EC" id="5.6.2.3"/>
    </reaction>
</comment>
<proteinExistence type="inferred from homology"/>
<evidence type="ECO:0000256" key="1">
    <source>
        <dbReference type="RuleBase" id="RU363044"/>
    </source>
</evidence>
<dbReference type="Pfam" id="PF05970">
    <property type="entry name" value="PIF1"/>
    <property type="match status" value="1"/>
</dbReference>
<dbReference type="InterPro" id="IPR027417">
    <property type="entry name" value="P-loop_NTPase"/>
</dbReference>
<name>A0A0C9QDU9_9HYME</name>
<feature type="domain" description="DNA helicase Pif1-like DEAD-box helicase" evidence="3">
    <location>
        <begin position="440"/>
        <end position="598"/>
    </location>
</feature>
<keyword evidence="1" id="KW-0547">Nucleotide-binding</keyword>
<comment type="similarity">
    <text evidence="1">Belongs to the helicase family.</text>
</comment>
<keyword evidence="1" id="KW-0227">DNA damage</keyword>
<protein>
    <recommendedName>
        <fullName evidence="1">ATP-dependent DNA helicase</fullName>
        <ecNumber evidence="1">5.6.2.3</ecNumber>
    </recommendedName>
</protein>
<evidence type="ECO:0000256" key="2">
    <source>
        <dbReference type="SAM" id="MobiDB-lite"/>
    </source>
</evidence>
<keyword evidence="1" id="KW-0347">Helicase</keyword>
<dbReference type="EMBL" id="GBYB01012602">
    <property type="protein sequence ID" value="JAG82369.1"/>
    <property type="molecule type" value="Transcribed_RNA"/>
</dbReference>
<accession>A0A0C9QDU9</accession>
<dbReference type="EC" id="5.6.2.3" evidence="1"/>
<gene>
    <name evidence="5" type="primary">pif1_0</name>
    <name evidence="4" type="synonym">pif1_1</name>
    <name evidence="5" type="ORF">g.44203</name>
    <name evidence="4" type="ORF">g.44205</name>
</gene>
<dbReference type="GO" id="GO:0005524">
    <property type="term" value="F:ATP binding"/>
    <property type="evidence" value="ECO:0007669"/>
    <property type="project" value="UniProtKB-KW"/>
</dbReference>
<keyword evidence="1" id="KW-0234">DNA repair</keyword>